<dbReference type="SUPFAM" id="SSF53271">
    <property type="entry name" value="PRTase-like"/>
    <property type="match status" value="1"/>
</dbReference>
<feature type="region of interest" description="Disordered" evidence="2">
    <location>
        <begin position="192"/>
        <end position="214"/>
    </location>
</feature>
<dbReference type="InterPro" id="IPR029057">
    <property type="entry name" value="PRTase-like"/>
</dbReference>
<evidence type="ECO:0000313" key="5">
    <source>
        <dbReference type="Proteomes" id="UP001260872"/>
    </source>
</evidence>
<dbReference type="PANTHER" id="PTHR47505:SF1">
    <property type="entry name" value="DNA UTILIZATION PROTEIN YHGH"/>
    <property type="match status" value="1"/>
</dbReference>
<protein>
    <submittedName>
        <fullName evidence="4">Phosphoribosyltransferase family protein</fullName>
    </submittedName>
</protein>
<keyword evidence="5" id="KW-1185">Reference proteome</keyword>
<dbReference type="CDD" id="cd06223">
    <property type="entry name" value="PRTases_typeI"/>
    <property type="match status" value="1"/>
</dbReference>
<evidence type="ECO:0000313" key="4">
    <source>
        <dbReference type="EMBL" id="MDR5712458.1"/>
    </source>
</evidence>
<dbReference type="RefSeq" id="WP_310537832.1">
    <property type="nucleotide sequence ID" value="NZ_BAAAOC010000084.1"/>
</dbReference>
<organism evidence="4 5">
    <name type="scientific">Nesterenkonia flava</name>
    <dbReference type="NCBI Taxonomy" id="469799"/>
    <lineage>
        <taxon>Bacteria</taxon>
        <taxon>Bacillati</taxon>
        <taxon>Actinomycetota</taxon>
        <taxon>Actinomycetes</taxon>
        <taxon>Micrococcales</taxon>
        <taxon>Micrococcaceae</taxon>
        <taxon>Nesterenkonia</taxon>
    </lineage>
</organism>
<keyword evidence="4" id="KW-0328">Glycosyltransferase</keyword>
<reference evidence="5" key="1">
    <citation type="submission" date="2023-07" db="EMBL/GenBank/DDBJ databases">
        <title>Description of three actinobacteria isolated from air of manufacturing shop in a pharmaceutical factory.</title>
        <authorList>
            <person name="Zhang D.-F."/>
        </authorList>
    </citation>
    <scope>NUCLEOTIDE SEQUENCE [LARGE SCALE GENOMIC DNA]</scope>
    <source>
        <strain evidence="5">CCTCC AB 207010</strain>
    </source>
</reference>
<dbReference type="InterPro" id="IPR051910">
    <property type="entry name" value="ComF/GntX_DNA_util-trans"/>
</dbReference>
<comment type="caution">
    <text evidence="4">The sequence shown here is derived from an EMBL/GenBank/DDBJ whole genome shotgun (WGS) entry which is preliminary data.</text>
</comment>
<sequence length="264" mass="27947">MELLRTLDALWFSRTGRFISSALSATASLAAPTWCVGCGADHADLCPPCRADLRHLTRRPFRAEESAEALPIVAAPRDADPVVLPVIAAGRYEKLLADVVVAFKDHERVGLSQVLAPALVRALAVASAQLLPDGHGVLVHPPGSLKSRLGRSYEPVPHLLGSMTLPSTLGLVPGPLRYRFSYDVLGALPGRGGQKTKTAQARRRRGQSPLRMTAGAPDLLRGADVLLVDDVLTTGATLARLYRLLTASGVRVRGAAVLAAAAPR</sequence>
<dbReference type="Proteomes" id="UP001260872">
    <property type="component" value="Unassembled WGS sequence"/>
</dbReference>
<feature type="domain" description="Phosphoribosyltransferase" evidence="3">
    <location>
        <begin position="201"/>
        <end position="260"/>
    </location>
</feature>
<evidence type="ECO:0000256" key="1">
    <source>
        <dbReference type="ARBA" id="ARBA00008007"/>
    </source>
</evidence>
<dbReference type="InterPro" id="IPR000836">
    <property type="entry name" value="PRTase_dom"/>
</dbReference>
<dbReference type="EMBL" id="JAVKGT010000026">
    <property type="protein sequence ID" value="MDR5712458.1"/>
    <property type="molecule type" value="Genomic_DNA"/>
</dbReference>
<dbReference type="GO" id="GO:0016757">
    <property type="term" value="F:glycosyltransferase activity"/>
    <property type="evidence" value="ECO:0007669"/>
    <property type="project" value="UniProtKB-KW"/>
</dbReference>
<dbReference type="PANTHER" id="PTHR47505">
    <property type="entry name" value="DNA UTILIZATION PROTEIN YHGH"/>
    <property type="match status" value="1"/>
</dbReference>
<proteinExistence type="inferred from homology"/>
<accession>A0ABU1FWE0</accession>
<name>A0ABU1FWE0_9MICC</name>
<evidence type="ECO:0000256" key="2">
    <source>
        <dbReference type="SAM" id="MobiDB-lite"/>
    </source>
</evidence>
<keyword evidence="4" id="KW-0808">Transferase</keyword>
<gene>
    <name evidence="4" type="ORF">RH857_09995</name>
</gene>
<dbReference type="Pfam" id="PF00156">
    <property type="entry name" value="Pribosyltran"/>
    <property type="match status" value="1"/>
</dbReference>
<evidence type="ECO:0000259" key="3">
    <source>
        <dbReference type="Pfam" id="PF00156"/>
    </source>
</evidence>
<comment type="similarity">
    <text evidence="1">Belongs to the ComF/GntX family.</text>
</comment>
<dbReference type="Gene3D" id="3.40.50.2020">
    <property type="match status" value="1"/>
</dbReference>